<dbReference type="Pfam" id="PF22600">
    <property type="entry name" value="MTPAP-like_central"/>
    <property type="match status" value="1"/>
</dbReference>
<feature type="compositionally biased region" description="Low complexity" evidence="5">
    <location>
        <begin position="49"/>
        <end position="58"/>
    </location>
</feature>
<evidence type="ECO:0000313" key="9">
    <source>
        <dbReference type="Proteomes" id="UP000310189"/>
    </source>
</evidence>
<keyword evidence="4" id="KW-0460">Magnesium</keyword>
<dbReference type="GO" id="GO:1990817">
    <property type="term" value="F:poly(A) RNA polymerase activity"/>
    <property type="evidence" value="ECO:0007669"/>
    <property type="project" value="UniProtKB-EC"/>
</dbReference>
<dbReference type="GO" id="GO:0046872">
    <property type="term" value="F:metal ion binding"/>
    <property type="evidence" value="ECO:0007669"/>
    <property type="project" value="UniProtKB-KW"/>
</dbReference>
<evidence type="ECO:0000256" key="4">
    <source>
        <dbReference type="ARBA" id="ARBA00022842"/>
    </source>
</evidence>
<dbReference type="InterPro" id="IPR045862">
    <property type="entry name" value="Trf4-like"/>
</dbReference>
<dbReference type="EMBL" id="SPNW01000011">
    <property type="protein sequence ID" value="TIA91648.1"/>
    <property type="molecule type" value="Genomic_DNA"/>
</dbReference>
<evidence type="ECO:0000256" key="2">
    <source>
        <dbReference type="ARBA" id="ARBA00012388"/>
    </source>
</evidence>
<keyword evidence="9" id="KW-1185">Reference proteome</keyword>
<proteinExistence type="inferred from homology"/>
<dbReference type="FunFam" id="1.10.1410.10:FF:000003">
    <property type="entry name" value="non-canonical poly(A) RNA polymerase PAPD7"/>
    <property type="match status" value="1"/>
</dbReference>
<organism evidence="8 9">
    <name type="scientific">Wallemia hederae</name>
    <dbReference type="NCBI Taxonomy" id="1540922"/>
    <lineage>
        <taxon>Eukaryota</taxon>
        <taxon>Fungi</taxon>
        <taxon>Dikarya</taxon>
        <taxon>Basidiomycota</taxon>
        <taxon>Wallemiomycotina</taxon>
        <taxon>Wallemiomycetes</taxon>
        <taxon>Wallemiales</taxon>
        <taxon>Wallemiaceae</taxon>
        <taxon>Wallemia</taxon>
    </lineage>
</organism>
<dbReference type="Pfam" id="PF03828">
    <property type="entry name" value="PAP_assoc"/>
    <property type="match status" value="1"/>
</dbReference>
<evidence type="ECO:0000313" key="8">
    <source>
        <dbReference type="EMBL" id="TIA91648.1"/>
    </source>
</evidence>
<keyword evidence="3" id="KW-0479">Metal-binding</keyword>
<dbReference type="GO" id="GO:0003729">
    <property type="term" value="F:mRNA binding"/>
    <property type="evidence" value="ECO:0007669"/>
    <property type="project" value="TreeGrafter"/>
</dbReference>
<dbReference type="InterPro" id="IPR043519">
    <property type="entry name" value="NT_sf"/>
</dbReference>
<dbReference type="EC" id="2.7.7.19" evidence="2"/>
<evidence type="ECO:0000256" key="5">
    <source>
        <dbReference type="SAM" id="MobiDB-lite"/>
    </source>
</evidence>
<dbReference type="SUPFAM" id="SSF81301">
    <property type="entry name" value="Nucleotidyltransferase"/>
    <property type="match status" value="1"/>
</dbReference>
<dbReference type="Proteomes" id="UP000310189">
    <property type="component" value="Unassembled WGS sequence"/>
</dbReference>
<evidence type="ECO:0000256" key="3">
    <source>
        <dbReference type="ARBA" id="ARBA00022723"/>
    </source>
</evidence>
<feature type="region of interest" description="Disordered" evidence="5">
    <location>
        <begin position="1"/>
        <end position="79"/>
    </location>
</feature>
<dbReference type="Gene3D" id="1.10.1410.10">
    <property type="match status" value="1"/>
</dbReference>
<feature type="domain" description="Poly(A) RNA polymerase mitochondrial-like central palm" evidence="7">
    <location>
        <begin position="97"/>
        <end position="223"/>
    </location>
</feature>
<dbReference type="AlphaFoldDB" id="A0A4T0FSX9"/>
<dbReference type="InterPro" id="IPR054708">
    <property type="entry name" value="MTPAP-like_central"/>
</dbReference>
<feature type="region of interest" description="Disordered" evidence="5">
    <location>
        <begin position="443"/>
        <end position="483"/>
    </location>
</feature>
<protein>
    <recommendedName>
        <fullName evidence="2">polynucleotide adenylyltransferase</fullName>
        <ecNumber evidence="2">2.7.7.19</ecNumber>
    </recommendedName>
</protein>
<gene>
    <name evidence="8" type="ORF">E3P99_01040</name>
</gene>
<feature type="region of interest" description="Disordered" evidence="5">
    <location>
        <begin position="516"/>
        <end position="570"/>
    </location>
</feature>
<feature type="domain" description="PAP-associated" evidence="6">
    <location>
        <begin position="286"/>
        <end position="344"/>
    </location>
</feature>
<feature type="compositionally biased region" description="Basic and acidic residues" evidence="5">
    <location>
        <begin position="59"/>
        <end position="73"/>
    </location>
</feature>
<comment type="caution">
    <text evidence="8">The sequence shown here is derived from an EMBL/GenBank/DDBJ whole genome shotgun (WGS) entry which is preliminary data.</text>
</comment>
<sequence length="570" mass="64149">MAGMDADFIRFDDSDAVNGDDRGKKRAYDDAEAEESAPTPSTSTQNHTKQQQQQQQPKPKGENGKSRKEIEKQRSKKAPWMADVDWEGCRTAPEMEVDAFTKFISPSVIEHKTREYTIECIRRCITSRWSDAQVFAFGSFETRLYLPDGDIDLVVMRKSVNSYNKQSMLHTMASMLRQANLAQSVQVISKARVPIIKFQSSFGGYPIDISLNQTNGVDAGKMVNGILDKYPAARPLSILLKCFLAQRSMNEVYTGGVSSYAVICLVVSFLQMHPKIRRGDIDPMNNLGVLIVDLLELYGKNFNYDNTGIAIEGSGHYFSKSSRGWHQYGQPYLLSIQDPQDSNNDISKGSFNILNVRKVIAGAYDMLTNKLYSQAAEIDAKKSGRHLSLRDEVSDEEKSLLLSFMGLSQLVLNKRRVTIELYQKGILQRYLNLPPPEVDIDLEAKSVPKSTKPESKKSTKSPKHKVFPEDDDAGNTSVINILDNDTDDADSRYLHVQAGGSNKRVRNDTNFRFVDSSEDSDVEVVEKKPAKAEAPSRPVKKQRRESNEQRSSRHEYWNNKGKAIDISDSE</sequence>
<dbReference type="GO" id="GO:0031499">
    <property type="term" value="C:TRAMP complex"/>
    <property type="evidence" value="ECO:0007669"/>
    <property type="project" value="TreeGrafter"/>
</dbReference>
<dbReference type="CDD" id="cd05402">
    <property type="entry name" value="NT_PAP_TUTase"/>
    <property type="match status" value="1"/>
</dbReference>
<comment type="similarity">
    <text evidence="1">Belongs to the DNA polymerase type-B-like family.</text>
</comment>
<dbReference type="PANTHER" id="PTHR23092:SF15">
    <property type="entry name" value="INACTIVE NON-CANONICAL POLY(A) RNA POLYMERASE PROTEIN TRF4-2-RELATED"/>
    <property type="match status" value="1"/>
</dbReference>
<accession>A0A4T0FSX9</accession>
<feature type="compositionally biased region" description="Polar residues" evidence="5">
    <location>
        <begin position="38"/>
        <end position="48"/>
    </location>
</feature>
<name>A0A4T0FSX9_9BASI</name>
<evidence type="ECO:0000256" key="1">
    <source>
        <dbReference type="ARBA" id="ARBA00008593"/>
    </source>
</evidence>
<evidence type="ECO:0000259" key="7">
    <source>
        <dbReference type="Pfam" id="PF22600"/>
    </source>
</evidence>
<dbReference type="InterPro" id="IPR002058">
    <property type="entry name" value="PAP_assoc"/>
</dbReference>
<dbReference type="GO" id="GO:0005730">
    <property type="term" value="C:nucleolus"/>
    <property type="evidence" value="ECO:0007669"/>
    <property type="project" value="TreeGrafter"/>
</dbReference>
<dbReference type="GO" id="GO:0010605">
    <property type="term" value="P:negative regulation of macromolecule metabolic process"/>
    <property type="evidence" value="ECO:0007669"/>
    <property type="project" value="UniProtKB-ARBA"/>
</dbReference>
<dbReference type="PANTHER" id="PTHR23092">
    <property type="entry name" value="POLY(A) RNA POLYMERASE"/>
    <property type="match status" value="1"/>
</dbReference>
<feature type="compositionally biased region" description="Basic and acidic residues" evidence="5">
    <location>
        <begin position="443"/>
        <end position="457"/>
    </location>
</feature>
<evidence type="ECO:0000259" key="6">
    <source>
        <dbReference type="Pfam" id="PF03828"/>
    </source>
</evidence>
<dbReference type="Gene3D" id="3.30.460.10">
    <property type="entry name" value="Beta Polymerase, domain 2"/>
    <property type="match status" value="1"/>
</dbReference>
<dbReference type="FunFam" id="3.30.460.10:FF:000051">
    <property type="entry name" value="DNA2/NAM7 helicase family protein"/>
    <property type="match status" value="1"/>
</dbReference>
<dbReference type="SUPFAM" id="SSF81631">
    <property type="entry name" value="PAP/OAS1 substrate-binding domain"/>
    <property type="match status" value="1"/>
</dbReference>
<dbReference type="OrthoDB" id="273917at2759"/>
<feature type="compositionally biased region" description="Basic and acidic residues" evidence="5">
    <location>
        <begin position="544"/>
        <end position="570"/>
    </location>
</feature>
<dbReference type="GO" id="GO:0031123">
    <property type="term" value="P:RNA 3'-end processing"/>
    <property type="evidence" value="ECO:0007669"/>
    <property type="project" value="TreeGrafter"/>
</dbReference>
<dbReference type="GO" id="GO:0043634">
    <property type="term" value="P:polyadenylation-dependent ncRNA catabolic process"/>
    <property type="evidence" value="ECO:0007669"/>
    <property type="project" value="TreeGrafter"/>
</dbReference>
<reference evidence="8 9" key="1">
    <citation type="submission" date="2019-03" db="EMBL/GenBank/DDBJ databases">
        <title>Sequencing 23 genomes of Wallemia ichthyophaga.</title>
        <authorList>
            <person name="Gostincar C."/>
        </authorList>
    </citation>
    <scope>NUCLEOTIDE SEQUENCE [LARGE SCALE GENOMIC DNA]</scope>
    <source>
        <strain evidence="8 9">EXF-5753</strain>
    </source>
</reference>
<feature type="compositionally biased region" description="Basic and acidic residues" evidence="5">
    <location>
        <begin position="7"/>
        <end position="29"/>
    </location>
</feature>